<sequence>MECCKGEAIEKEAHEFVPEKGGGHSIRVRVICELPWHTRDWPGDFMLAMLMKNETQDKTITCKLYRSEKYDFHNRAYINDYQLHDELNVYVYKDANGGIEDGYVEKIPVPDTTFQEVLTPELMGADGDKHDVMVVCTVKIKFSAYEWMREISASAQLIDKGAELYVPGSPLLEG</sequence>
<keyword evidence="2" id="KW-1185">Reference proteome</keyword>
<proteinExistence type="predicted"/>
<evidence type="ECO:0000313" key="1">
    <source>
        <dbReference type="EMBL" id="CAK9077538.1"/>
    </source>
</evidence>
<evidence type="ECO:0000313" key="2">
    <source>
        <dbReference type="Proteomes" id="UP001642484"/>
    </source>
</evidence>
<reference evidence="1 2" key="1">
    <citation type="submission" date="2024-02" db="EMBL/GenBank/DDBJ databases">
        <authorList>
            <person name="Chen Y."/>
            <person name="Shah S."/>
            <person name="Dougan E. K."/>
            <person name="Thang M."/>
            <person name="Chan C."/>
        </authorList>
    </citation>
    <scope>NUCLEOTIDE SEQUENCE [LARGE SCALE GENOMIC DNA]</scope>
</reference>
<organism evidence="1 2">
    <name type="scientific">Durusdinium trenchii</name>
    <dbReference type="NCBI Taxonomy" id="1381693"/>
    <lineage>
        <taxon>Eukaryota</taxon>
        <taxon>Sar</taxon>
        <taxon>Alveolata</taxon>
        <taxon>Dinophyceae</taxon>
        <taxon>Suessiales</taxon>
        <taxon>Symbiodiniaceae</taxon>
        <taxon>Durusdinium</taxon>
    </lineage>
</organism>
<name>A0ABP0PPN3_9DINO</name>
<gene>
    <name evidence="1" type="ORF">CCMP2556_LOCUS38233</name>
</gene>
<protein>
    <submittedName>
        <fullName evidence="1">Uncharacterized protein</fullName>
    </submittedName>
</protein>
<dbReference type="EMBL" id="CAXAMN010023428">
    <property type="protein sequence ID" value="CAK9077538.1"/>
    <property type="molecule type" value="Genomic_DNA"/>
</dbReference>
<comment type="caution">
    <text evidence="1">The sequence shown here is derived from an EMBL/GenBank/DDBJ whole genome shotgun (WGS) entry which is preliminary data.</text>
</comment>
<accession>A0ABP0PPN3</accession>
<dbReference type="Proteomes" id="UP001642484">
    <property type="component" value="Unassembled WGS sequence"/>
</dbReference>